<name>A0A942TVH3_9BACI</name>
<dbReference type="RefSeq" id="WP_213113255.1">
    <property type="nucleotide sequence ID" value="NZ_JAGYPJ010000003.1"/>
</dbReference>
<protein>
    <submittedName>
        <fullName evidence="2">DUF2651 family protein</fullName>
    </submittedName>
</protein>
<evidence type="ECO:0000256" key="1">
    <source>
        <dbReference type="SAM" id="Phobius"/>
    </source>
</evidence>
<evidence type="ECO:0000313" key="3">
    <source>
        <dbReference type="Proteomes" id="UP000682713"/>
    </source>
</evidence>
<feature type="transmembrane region" description="Helical" evidence="1">
    <location>
        <begin position="52"/>
        <end position="69"/>
    </location>
</feature>
<accession>A0A942TVH3</accession>
<reference evidence="2 3" key="1">
    <citation type="submission" date="2021-05" db="EMBL/GenBank/DDBJ databases">
        <title>Novel Bacillus species.</title>
        <authorList>
            <person name="Liu G."/>
        </authorList>
    </citation>
    <scope>NUCLEOTIDE SEQUENCE [LARGE SCALE GENOMIC DNA]</scope>
    <source>
        <strain evidence="2 3">FJAT-49732</strain>
    </source>
</reference>
<dbReference type="InterPro" id="IPR020258">
    <property type="entry name" value="Uncharacterised_YbeF"/>
</dbReference>
<organism evidence="2 3">
    <name type="scientific">Lederbergia citrisecunda</name>
    <dbReference type="NCBI Taxonomy" id="2833583"/>
    <lineage>
        <taxon>Bacteria</taxon>
        <taxon>Bacillati</taxon>
        <taxon>Bacillota</taxon>
        <taxon>Bacilli</taxon>
        <taxon>Bacillales</taxon>
        <taxon>Bacillaceae</taxon>
        <taxon>Lederbergia</taxon>
    </lineage>
</organism>
<sequence>MHGILIVIMLPGIIFIASIVGFLLLKKWYITPIIIFIILTLLATTIVKGTLFSYVIFYTGLSVAVSLTMKSIKNNN</sequence>
<keyword evidence="1" id="KW-0812">Transmembrane</keyword>
<gene>
    <name evidence="2" type="ORF">KHA93_22970</name>
</gene>
<feature type="transmembrane region" description="Helical" evidence="1">
    <location>
        <begin position="6"/>
        <end position="24"/>
    </location>
</feature>
<proteinExistence type="predicted"/>
<evidence type="ECO:0000313" key="2">
    <source>
        <dbReference type="EMBL" id="MBS4202469.1"/>
    </source>
</evidence>
<keyword evidence="1" id="KW-1133">Transmembrane helix</keyword>
<dbReference type="Proteomes" id="UP000682713">
    <property type="component" value="Unassembled WGS sequence"/>
</dbReference>
<comment type="caution">
    <text evidence="2">The sequence shown here is derived from an EMBL/GenBank/DDBJ whole genome shotgun (WGS) entry which is preliminary data.</text>
</comment>
<dbReference type="EMBL" id="JAGYPJ010000003">
    <property type="protein sequence ID" value="MBS4202469.1"/>
    <property type="molecule type" value="Genomic_DNA"/>
</dbReference>
<dbReference type="Pfam" id="PF10852">
    <property type="entry name" value="DUF2651"/>
    <property type="match status" value="1"/>
</dbReference>
<dbReference type="AlphaFoldDB" id="A0A942TVH3"/>
<keyword evidence="3" id="KW-1185">Reference proteome</keyword>
<keyword evidence="1" id="KW-0472">Membrane</keyword>
<feature type="transmembrane region" description="Helical" evidence="1">
    <location>
        <begin position="29"/>
        <end position="46"/>
    </location>
</feature>